<accession>A0A3S5AFL7</accession>
<gene>
    <name evidence="1" type="ORF">PXEA_LOCUS8672</name>
</gene>
<comment type="caution">
    <text evidence="1">The sequence shown here is derived from an EMBL/GenBank/DDBJ whole genome shotgun (WGS) entry which is preliminary data.</text>
</comment>
<dbReference type="AlphaFoldDB" id="A0A3S5AFL7"/>
<name>A0A3S5AFL7_9PLAT</name>
<protein>
    <submittedName>
        <fullName evidence="1">Uncharacterized protein</fullName>
    </submittedName>
</protein>
<dbReference type="EMBL" id="CAAALY010023900">
    <property type="protein sequence ID" value="VEL15232.1"/>
    <property type="molecule type" value="Genomic_DNA"/>
</dbReference>
<keyword evidence="2" id="KW-1185">Reference proteome</keyword>
<organism evidence="1 2">
    <name type="scientific">Protopolystoma xenopodis</name>
    <dbReference type="NCBI Taxonomy" id="117903"/>
    <lineage>
        <taxon>Eukaryota</taxon>
        <taxon>Metazoa</taxon>
        <taxon>Spiralia</taxon>
        <taxon>Lophotrochozoa</taxon>
        <taxon>Platyhelminthes</taxon>
        <taxon>Monogenea</taxon>
        <taxon>Polyopisthocotylea</taxon>
        <taxon>Polystomatidea</taxon>
        <taxon>Polystomatidae</taxon>
        <taxon>Protopolystoma</taxon>
    </lineage>
</organism>
<evidence type="ECO:0000313" key="1">
    <source>
        <dbReference type="EMBL" id="VEL15232.1"/>
    </source>
</evidence>
<reference evidence="1" key="1">
    <citation type="submission" date="2018-11" db="EMBL/GenBank/DDBJ databases">
        <authorList>
            <consortium name="Pathogen Informatics"/>
        </authorList>
    </citation>
    <scope>NUCLEOTIDE SEQUENCE</scope>
</reference>
<proteinExistence type="predicted"/>
<dbReference type="Proteomes" id="UP000784294">
    <property type="component" value="Unassembled WGS sequence"/>
</dbReference>
<evidence type="ECO:0000313" key="2">
    <source>
        <dbReference type="Proteomes" id="UP000784294"/>
    </source>
</evidence>
<sequence length="108" mass="12304">MPNFVPNQSHKAKNVMLSRMLEHPPSSLGLDGTVDSSDGRSVFFAIQRKQGKRHFFTPSHVSEGYEEEESQSVPCAWASSALIARVWRNRGRECRALRQPHLRQTNEL</sequence>